<dbReference type="GO" id="GO:0016020">
    <property type="term" value="C:membrane"/>
    <property type="evidence" value="ECO:0007669"/>
    <property type="project" value="TreeGrafter"/>
</dbReference>
<dbReference type="RefSeq" id="WP_087862230.1">
    <property type="nucleotide sequence ID" value="NZ_LT859958.1"/>
</dbReference>
<dbReference type="Proteomes" id="UP000195514">
    <property type="component" value="Chromosome I"/>
</dbReference>
<dbReference type="AlphaFoldDB" id="A0A1Y6K4A3"/>
<evidence type="ECO:0000313" key="2">
    <source>
        <dbReference type="EMBL" id="SMX54376.1"/>
    </source>
</evidence>
<evidence type="ECO:0000259" key="1">
    <source>
        <dbReference type="Pfam" id="PF00561"/>
    </source>
</evidence>
<name>A0A1Y6K4A3_9CHLR</name>
<dbReference type="Pfam" id="PF00561">
    <property type="entry name" value="Abhydrolase_1"/>
    <property type="match status" value="1"/>
</dbReference>
<keyword evidence="2" id="KW-0378">Hydrolase</keyword>
<proteinExistence type="predicted"/>
<dbReference type="Gene3D" id="3.40.50.1820">
    <property type="entry name" value="alpha/beta hydrolase"/>
    <property type="match status" value="1"/>
</dbReference>
<gene>
    <name evidence="2" type="ORF">CFX1CAM_1311</name>
</gene>
<dbReference type="InterPro" id="IPR000073">
    <property type="entry name" value="AB_hydrolase_1"/>
</dbReference>
<dbReference type="OrthoDB" id="9775557at2"/>
<dbReference type="PRINTS" id="PR00111">
    <property type="entry name" value="ABHYDROLASE"/>
</dbReference>
<dbReference type="KEGG" id="abat:CFX1CAM_1311"/>
<protein>
    <submittedName>
        <fullName evidence="2">Alpha/beta hydrolase fold protein</fullName>
    </submittedName>
</protein>
<dbReference type="InterPro" id="IPR050266">
    <property type="entry name" value="AB_hydrolase_sf"/>
</dbReference>
<feature type="domain" description="AB hydrolase-1" evidence="1">
    <location>
        <begin position="22"/>
        <end position="126"/>
    </location>
</feature>
<reference evidence="3" key="1">
    <citation type="submission" date="2017-05" db="EMBL/GenBank/DDBJ databases">
        <authorList>
            <person name="Kirkegaard R."/>
            <person name="Mcilroy J S."/>
        </authorList>
    </citation>
    <scope>NUCLEOTIDE SEQUENCE [LARGE SCALE GENOMIC DNA]</scope>
</reference>
<evidence type="ECO:0000313" key="3">
    <source>
        <dbReference type="Proteomes" id="UP000195514"/>
    </source>
</evidence>
<dbReference type="PANTHER" id="PTHR43798">
    <property type="entry name" value="MONOACYLGLYCEROL LIPASE"/>
    <property type="match status" value="1"/>
</dbReference>
<dbReference type="EMBL" id="LT859958">
    <property type="protein sequence ID" value="SMX54376.1"/>
    <property type="molecule type" value="Genomic_DNA"/>
</dbReference>
<organism evidence="2 3">
    <name type="scientific">Candidatus Brevifilum fermentans</name>
    <dbReference type="NCBI Taxonomy" id="1986204"/>
    <lineage>
        <taxon>Bacteria</taxon>
        <taxon>Bacillati</taxon>
        <taxon>Chloroflexota</taxon>
        <taxon>Anaerolineae</taxon>
        <taxon>Anaerolineales</taxon>
        <taxon>Anaerolineaceae</taxon>
        <taxon>Candidatus Brevifilum</taxon>
    </lineage>
</organism>
<dbReference type="InterPro" id="IPR029058">
    <property type="entry name" value="AB_hydrolase_fold"/>
</dbReference>
<dbReference type="GO" id="GO:0016787">
    <property type="term" value="F:hydrolase activity"/>
    <property type="evidence" value="ECO:0007669"/>
    <property type="project" value="UniProtKB-KW"/>
</dbReference>
<keyword evidence="3" id="KW-1185">Reference proteome</keyword>
<dbReference type="SUPFAM" id="SSF53474">
    <property type="entry name" value="alpha/beta-Hydrolases"/>
    <property type="match status" value="1"/>
</dbReference>
<sequence>MPRIKVNDIELYYELSGPEGAPVLVLSNGIMMGTASWIYQKAQLEQHLRVLLYDCRGMWQSDHPDGPYSMQIHADDLAGLLDKLEIENAHIAGISYGAEVSMVFALLYPEKTKSLIVIAGVSEIHPLLRAQTYPWLLAAERGDPDLLFRASYHLNFAEKWIMDNSAFIETSADRYAQLDMKALTWLMHAFYELDITDQLSRIKAPTLIIAGEEDLIKGSKYAKIISNHIPHSEFAVIPGSGHVICLEKPGILNTLLLGFVIKNSGSA</sequence>
<accession>A0A1Y6K4A3</accession>
<dbReference type="PANTHER" id="PTHR43798:SF33">
    <property type="entry name" value="HYDROLASE, PUTATIVE (AFU_ORTHOLOGUE AFUA_2G14860)-RELATED"/>
    <property type="match status" value="1"/>
</dbReference>